<comment type="caution">
    <text evidence="1">The sequence shown here is derived from an EMBL/GenBank/DDBJ whole genome shotgun (WGS) entry which is preliminary data.</text>
</comment>
<evidence type="ECO:0000313" key="2">
    <source>
        <dbReference type="Proteomes" id="UP001377692"/>
    </source>
</evidence>
<keyword evidence="2" id="KW-1185">Reference proteome</keyword>
<accession>A0ABU8R670</accession>
<organism evidence="1 2">
    <name type="scientific">Pseudomonas kermanshahensis</name>
    <dbReference type="NCBI Taxonomy" id="2745482"/>
    <lineage>
        <taxon>Bacteria</taxon>
        <taxon>Pseudomonadati</taxon>
        <taxon>Pseudomonadota</taxon>
        <taxon>Gammaproteobacteria</taxon>
        <taxon>Pseudomonadales</taxon>
        <taxon>Pseudomonadaceae</taxon>
        <taxon>Pseudomonas</taxon>
    </lineage>
</organism>
<evidence type="ECO:0000313" key="1">
    <source>
        <dbReference type="EMBL" id="MEJ5905382.1"/>
    </source>
</evidence>
<name>A0ABU8R670_9PSED</name>
<sequence>MKHYFHLVLSCVSNDGTGYNDWLTLALDEYKITEAELAKAVASVDDARALLSISYRGQMTPEEFDSQA</sequence>
<dbReference type="RefSeq" id="WP_085273848.1">
    <property type="nucleotide sequence ID" value="NZ_CP099575.1"/>
</dbReference>
<dbReference type="EMBL" id="JBBHLD010000008">
    <property type="protein sequence ID" value="MEJ5905382.1"/>
    <property type="molecule type" value="Genomic_DNA"/>
</dbReference>
<proteinExistence type="predicted"/>
<protein>
    <submittedName>
        <fullName evidence="1">Uncharacterized protein</fullName>
    </submittedName>
</protein>
<dbReference type="Proteomes" id="UP001377692">
    <property type="component" value="Unassembled WGS sequence"/>
</dbReference>
<reference evidence="1 2" key="1">
    <citation type="submission" date="2024-02" db="EMBL/GenBank/DDBJ databases">
        <title>Identification of pathogenicity and growth-promoting functions of Pseudomonas putida variants.</title>
        <authorList>
            <person name="Sun J."/>
        </authorList>
    </citation>
    <scope>NUCLEOTIDE SEQUENCE [LARGE SCALE GENOMIC DNA]</scope>
    <source>
        <strain evidence="1 2">A04</strain>
    </source>
</reference>
<gene>
    <name evidence="1" type="ORF">V7V80_11875</name>
</gene>